<dbReference type="PANTHER" id="PTHR43513">
    <property type="entry name" value="DIHYDROOROTATE DEHYDROGENASE B (NAD(+)), ELECTRON TRANSFER SUBUNIT"/>
    <property type="match status" value="1"/>
</dbReference>
<dbReference type="InterPro" id="IPR012165">
    <property type="entry name" value="Cyt_c3_hydrogenase_gsu"/>
</dbReference>
<dbReference type="Pfam" id="PF00175">
    <property type="entry name" value="NAD_binding_1"/>
    <property type="match status" value="1"/>
</dbReference>
<protein>
    <submittedName>
        <fullName evidence="14">Dihydroorotate oxidase B, electron transfer subunit</fullName>
    </submittedName>
</protein>
<keyword evidence="9 12" id="KW-0411">Iron-sulfur</keyword>
<dbReference type="InterPro" id="IPR001433">
    <property type="entry name" value="OxRdtase_FAD/NAD-bd"/>
</dbReference>
<keyword evidence="8 12" id="KW-0408">Iron</keyword>
<evidence type="ECO:0000256" key="11">
    <source>
        <dbReference type="PIRSR" id="PIRSR006816-1"/>
    </source>
</evidence>
<evidence type="ECO:0000256" key="2">
    <source>
        <dbReference type="ARBA" id="ARBA00022448"/>
    </source>
</evidence>
<dbReference type="InterPro" id="IPR017927">
    <property type="entry name" value="FAD-bd_FR_type"/>
</dbReference>
<organism evidence="14 15">
    <name type="scientific">Kiritimatiella glycovorans</name>
    <dbReference type="NCBI Taxonomy" id="1307763"/>
    <lineage>
        <taxon>Bacteria</taxon>
        <taxon>Pseudomonadati</taxon>
        <taxon>Kiritimatiellota</taxon>
        <taxon>Kiritimatiellia</taxon>
        <taxon>Kiritimatiellales</taxon>
        <taxon>Kiritimatiellaceae</taxon>
        <taxon>Kiritimatiella</taxon>
    </lineage>
</organism>
<dbReference type="InterPro" id="IPR050353">
    <property type="entry name" value="PyrK_electron_transfer"/>
</dbReference>
<dbReference type="GO" id="GO:0006221">
    <property type="term" value="P:pyrimidine nucleotide biosynthetic process"/>
    <property type="evidence" value="ECO:0007669"/>
    <property type="project" value="InterPro"/>
</dbReference>
<evidence type="ECO:0000313" key="15">
    <source>
        <dbReference type="Proteomes" id="UP000035268"/>
    </source>
</evidence>
<feature type="binding site" evidence="11">
    <location>
        <begin position="53"/>
        <end position="56"/>
    </location>
    <ligand>
        <name>FAD</name>
        <dbReference type="ChEBI" id="CHEBI:57692"/>
    </ligand>
</feature>
<dbReference type="OrthoDB" id="9796486at2"/>
<dbReference type="InterPro" id="IPR017938">
    <property type="entry name" value="Riboflavin_synthase-like_b-brl"/>
</dbReference>
<dbReference type="Gene3D" id="2.10.240.10">
    <property type="entry name" value="Dihydroorotate dehydrogenase, electron transfer subunit"/>
    <property type="match status" value="1"/>
</dbReference>
<dbReference type="GO" id="GO:0046872">
    <property type="term" value="F:metal ion binding"/>
    <property type="evidence" value="ECO:0007669"/>
    <property type="project" value="UniProtKB-KW"/>
</dbReference>
<comment type="cofactor">
    <cofactor evidence="12">
        <name>[2Fe-2S] cluster</name>
        <dbReference type="ChEBI" id="CHEBI:190135"/>
    </cofactor>
    <text evidence="12">Binds 1 [2Fe-2S] cluster per subunit.</text>
</comment>
<evidence type="ECO:0000256" key="10">
    <source>
        <dbReference type="ARBA" id="ARBA00034078"/>
    </source>
</evidence>
<keyword evidence="7" id="KW-0249">Electron transport</keyword>
<keyword evidence="5 12" id="KW-0479">Metal-binding</keyword>
<reference evidence="14 15" key="2">
    <citation type="journal article" date="2016" name="ISME J.">
        <title>Characterization of the first cultured representative of Verrucomicrobia subdivision 5 indicates the proposal of a novel phylum.</title>
        <authorList>
            <person name="Spring S."/>
            <person name="Bunk B."/>
            <person name="Sproer C."/>
            <person name="Schumann P."/>
            <person name="Rohde M."/>
            <person name="Tindall B.J."/>
            <person name="Klenk H.P."/>
        </authorList>
    </citation>
    <scope>NUCLEOTIDE SEQUENCE [LARGE SCALE GENOMIC DNA]</scope>
    <source>
        <strain evidence="14 15">L21-Fru-AB</strain>
    </source>
</reference>
<gene>
    <name evidence="14" type="primary">pyrK_2</name>
    <name evidence="14" type="ORF">L21SP4_02053</name>
</gene>
<accession>A0A0G3EFP7</accession>
<dbReference type="PANTHER" id="PTHR43513:SF3">
    <property type="entry name" value="DIHYDROOROTATE DEHYDROGENASE B (NAD(+)), ELECTRON TRANSFER SUBUNIT-RELATED"/>
    <property type="match status" value="1"/>
</dbReference>
<evidence type="ECO:0000259" key="13">
    <source>
        <dbReference type="PROSITE" id="PS51384"/>
    </source>
</evidence>
<comment type="cofactor">
    <cofactor evidence="10">
        <name>[2Fe-2S] cluster</name>
        <dbReference type="ChEBI" id="CHEBI:190135"/>
    </cofactor>
</comment>
<evidence type="ECO:0000256" key="4">
    <source>
        <dbReference type="ARBA" id="ARBA00022714"/>
    </source>
</evidence>
<dbReference type="SUPFAM" id="SSF52343">
    <property type="entry name" value="Ferredoxin reductase-like, C-terminal NADP-linked domain"/>
    <property type="match status" value="1"/>
</dbReference>
<dbReference type="RefSeq" id="WP_052882533.1">
    <property type="nucleotide sequence ID" value="NZ_CP010904.1"/>
</dbReference>
<dbReference type="Gene3D" id="3.40.50.80">
    <property type="entry name" value="Nucleotide-binding domain of ferredoxin-NADP reductase (FNR) module"/>
    <property type="match status" value="1"/>
</dbReference>
<dbReference type="GO" id="GO:0051537">
    <property type="term" value="F:2 iron, 2 sulfur cluster binding"/>
    <property type="evidence" value="ECO:0007669"/>
    <property type="project" value="UniProtKB-KW"/>
</dbReference>
<dbReference type="PROSITE" id="PS51384">
    <property type="entry name" value="FAD_FR"/>
    <property type="match status" value="1"/>
</dbReference>
<evidence type="ECO:0000256" key="12">
    <source>
        <dbReference type="PIRSR" id="PIRSR006816-2"/>
    </source>
</evidence>
<dbReference type="EMBL" id="CP010904">
    <property type="protein sequence ID" value="AKJ65286.1"/>
    <property type="molecule type" value="Genomic_DNA"/>
</dbReference>
<evidence type="ECO:0000256" key="8">
    <source>
        <dbReference type="ARBA" id="ARBA00023004"/>
    </source>
</evidence>
<feature type="binding site" evidence="11">
    <location>
        <begin position="75"/>
        <end position="76"/>
    </location>
    <ligand>
        <name>FAD</name>
        <dbReference type="ChEBI" id="CHEBI:57692"/>
    </ligand>
</feature>
<feature type="binding site" evidence="12">
    <location>
        <position position="226"/>
    </location>
    <ligand>
        <name>[2Fe-2S] cluster</name>
        <dbReference type="ChEBI" id="CHEBI:190135"/>
    </ligand>
</feature>
<evidence type="ECO:0000313" key="14">
    <source>
        <dbReference type="EMBL" id="AKJ65286.1"/>
    </source>
</evidence>
<comment type="similarity">
    <text evidence="1">Belongs to the PyrK family.</text>
</comment>
<dbReference type="PATRIC" id="fig|1609981.3.peg.2134"/>
<evidence type="ECO:0000256" key="3">
    <source>
        <dbReference type="ARBA" id="ARBA00022630"/>
    </source>
</evidence>
<dbReference type="AlphaFoldDB" id="A0A0G3EFP7"/>
<evidence type="ECO:0000256" key="6">
    <source>
        <dbReference type="ARBA" id="ARBA00022827"/>
    </source>
</evidence>
<feature type="binding site" evidence="12">
    <location>
        <position position="221"/>
    </location>
    <ligand>
        <name>[2Fe-2S] cluster</name>
        <dbReference type="ChEBI" id="CHEBI:190135"/>
    </ligand>
</feature>
<dbReference type="GO" id="GO:0050660">
    <property type="term" value="F:flavin adenine dinucleotide binding"/>
    <property type="evidence" value="ECO:0007669"/>
    <property type="project" value="InterPro"/>
</dbReference>
<sequence>MLQEHTEVCLQEPYGDSPYRLLGLRAPGIAARAAPGQFVHLRIPELHDAVLRRPFSIFRTDGERLDLLYKPVGRGTEAMRRLEPGSIADLLGPLGNGFPSPSGDRRTLLAGGGYGGAALYRLAERAPAPGDVFLGGRTDRELVAAREFEQLGWTVHTATEDGSAGRKGLVTDLLRDALESGSAASSEIFACGPIGMMRAVAGLAAASACPAWVSLDRTMACGVGACQTCVIRVVDTTRPEGWRWARCCREGPVFEAQDVLWENPA</sequence>
<evidence type="ECO:0000256" key="1">
    <source>
        <dbReference type="ARBA" id="ARBA00006422"/>
    </source>
</evidence>
<feature type="binding site" evidence="12">
    <location>
        <position position="248"/>
    </location>
    <ligand>
        <name>[2Fe-2S] cluster</name>
        <dbReference type="ChEBI" id="CHEBI:190135"/>
    </ligand>
</feature>
<dbReference type="STRING" id="1307763.L21SP4_02053"/>
<dbReference type="InterPro" id="IPR039261">
    <property type="entry name" value="FNR_nucleotide-bd"/>
</dbReference>
<comment type="cofactor">
    <cofactor evidence="11">
        <name>FAD</name>
        <dbReference type="ChEBI" id="CHEBI:57692"/>
    </cofactor>
    <text evidence="11">Binds 1 FAD per subunit.</text>
</comment>
<reference evidence="15" key="1">
    <citation type="submission" date="2015-02" db="EMBL/GenBank/DDBJ databases">
        <title>Description and complete genome sequence of the first cultured representative of the subdivision 5 of the Verrucomicrobia phylum.</title>
        <authorList>
            <person name="Spring S."/>
            <person name="Bunk B."/>
            <person name="Sproer C."/>
            <person name="Klenk H.-P."/>
        </authorList>
    </citation>
    <scope>NUCLEOTIDE SEQUENCE [LARGE SCALE GENOMIC DNA]</scope>
    <source>
        <strain evidence="15">L21-Fru-AB</strain>
    </source>
</reference>
<dbReference type="InterPro" id="IPR037117">
    <property type="entry name" value="Dihydroorotate_DH_ele_sf"/>
</dbReference>
<dbReference type="InterPro" id="IPR019480">
    <property type="entry name" value="Dihydroorotate_DH_Fe-S-bd"/>
</dbReference>
<dbReference type="GO" id="GO:0016491">
    <property type="term" value="F:oxidoreductase activity"/>
    <property type="evidence" value="ECO:0007669"/>
    <property type="project" value="InterPro"/>
</dbReference>
<evidence type="ECO:0000256" key="7">
    <source>
        <dbReference type="ARBA" id="ARBA00022982"/>
    </source>
</evidence>
<keyword evidence="4 12" id="KW-0001">2Fe-2S</keyword>
<keyword evidence="3 11" id="KW-0285">Flavoprotein</keyword>
<dbReference type="CDD" id="cd06218">
    <property type="entry name" value="DHOD_e_trans"/>
    <property type="match status" value="1"/>
</dbReference>
<dbReference type="Proteomes" id="UP000035268">
    <property type="component" value="Chromosome"/>
</dbReference>
<keyword evidence="6 11" id="KW-0274">FAD</keyword>
<evidence type="ECO:0000256" key="5">
    <source>
        <dbReference type="ARBA" id="ARBA00022723"/>
    </source>
</evidence>
<evidence type="ECO:0000256" key="9">
    <source>
        <dbReference type="ARBA" id="ARBA00023014"/>
    </source>
</evidence>
<keyword evidence="2" id="KW-0813">Transport</keyword>
<dbReference type="Gene3D" id="2.40.30.10">
    <property type="entry name" value="Translation factors"/>
    <property type="match status" value="1"/>
</dbReference>
<feature type="binding site" evidence="12">
    <location>
        <position position="229"/>
    </location>
    <ligand>
        <name>[2Fe-2S] cluster</name>
        <dbReference type="ChEBI" id="CHEBI:190135"/>
    </ligand>
</feature>
<proteinExistence type="inferred from homology"/>
<name>A0A0G3EFP7_9BACT</name>
<dbReference type="SUPFAM" id="SSF63380">
    <property type="entry name" value="Riboflavin synthase domain-like"/>
    <property type="match status" value="1"/>
</dbReference>
<dbReference type="Pfam" id="PF10418">
    <property type="entry name" value="DHODB_Fe-S_bind"/>
    <property type="match status" value="1"/>
</dbReference>
<keyword evidence="15" id="KW-1185">Reference proteome</keyword>
<feature type="domain" description="FAD-binding FR-type" evidence="13">
    <location>
        <begin position="1"/>
        <end position="100"/>
    </location>
</feature>
<dbReference type="PIRSF" id="PIRSF006816">
    <property type="entry name" value="Cyc3_hyd_g"/>
    <property type="match status" value="1"/>
</dbReference>
<dbReference type="KEGG" id="vbl:L21SP4_02053"/>